<feature type="transmembrane region" description="Helical" evidence="5">
    <location>
        <begin position="408"/>
        <end position="429"/>
    </location>
</feature>
<gene>
    <name evidence="7" type="ORF">VTK73DRAFT_4516</name>
</gene>
<evidence type="ECO:0000256" key="4">
    <source>
        <dbReference type="ARBA" id="ARBA00023136"/>
    </source>
</evidence>
<dbReference type="Proteomes" id="UP001586593">
    <property type="component" value="Unassembled WGS sequence"/>
</dbReference>
<comment type="subcellular location">
    <subcellularLocation>
        <location evidence="1">Membrane</location>
        <topology evidence="1">Multi-pass membrane protein</topology>
    </subcellularLocation>
</comment>
<evidence type="ECO:0000256" key="1">
    <source>
        <dbReference type="ARBA" id="ARBA00004141"/>
    </source>
</evidence>
<evidence type="ECO:0000256" key="2">
    <source>
        <dbReference type="ARBA" id="ARBA00022692"/>
    </source>
</evidence>
<protein>
    <recommendedName>
        <fullName evidence="6">Major facilitator superfamily (MFS) profile domain-containing protein</fullName>
    </recommendedName>
</protein>
<name>A0ABR3WTL3_9PEZI</name>
<feature type="transmembrane region" description="Helical" evidence="5">
    <location>
        <begin position="473"/>
        <end position="496"/>
    </location>
</feature>
<keyword evidence="8" id="KW-1185">Reference proteome</keyword>
<dbReference type="SUPFAM" id="SSF103473">
    <property type="entry name" value="MFS general substrate transporter"/>
    <property type="match status" value="1"/>
</dbReference>
<feature type="transmembrane region" description="Helical" evidence="5">
    <location>
        <begin position="168"/>
        <end position="187"/>
    </location>
</feature>
<keyword evidence="2 5" id="KW-0812">Transmembrane</keyword>
<sequence length="515" mass="55890">MMQKDKPCESPGFSARAVVASRYADALEERRSRPDRVFYDGEDLGELDPNLVVLSSEARENPRSWTVARKWTVTILVGAYCFLAPFTSTIFAPSLPAVMSEIGETDPVKGALQVGVFLLAFGVAPLFLAPLSEIFGRGVVLRCGNLFFLAFCLGSGFCHTAAQLAVCRFFSGVGGSAAPAVLGGVLADIWDLAGRARASAVLGTAIMLGPIIGPVCGGWMSERASWRWTCWVPAMAAAVLELVTCFTFRESYVPVLLQRKLARSKRDHPEAPLYTVLSLKPSGEIGRRIIGDTFRPIMYLLLDPALSLLCVYFAFIFGVMYLTIVTFAFVFGRGYGHSEGIIGVDLLSEGLGALIGMAVTGKALALVYEKQSKTEYKSETRLICAFPGALLVSGGLFIYGFSAFRTHFIVPLLGMVIFSAGFTNTYLAIQLYIIDSFEYPASAVASLSSLRCLFAGVFPLFGQRLFDALGVDWGVGLLAFLSFGLGLPFLPLIYFYGPTLRKIGAANRRKYGWTM</sequence>
<dbReference type="PANTHER" id="PTHR23502">
    <property type="entry name" value="MAJOR FACILITATOR SUPERFAMILY"/>
    <property type="match status" value="1"/>
</dbReference>
<proteinExistence type="predicted"/>
<feature type="transmembrane region" description="Helical" evidence="5">
    <location>
        <begin position="111"/>
        <end position="131"/>
    </location>
</feature>
<evidence type="ECO:0000256" key="5">
    <source>
        <dbReference type="SAM" id="Phobius"/>
    </source>
</evidence>
<evidence type="ECO:0000259" key="6">
    <source>
        <dbReference type="PROSITE" id="PS50850"/>
    </source>
</evidence>
<evidence type="ECO:0000313" key="7">
    <source>
        <dbReference type="EMBL" id="KAL1866817.1"/>
    </source>
</evidence>
<dbReference type="Gene3D" id="1.20.1250.20">
    <property type="entry name" value="MFS general substrate transporter like domains"/>
    <property type="match status" value="1"/>
</dbReference>
<feature type="transmembrane region" description="Helical" evidence="5">
    <location>
        <begin position="380"/>
        <end position="402"/>
    </location>
</feature>
<feature type="transmembrane region" description="Helical" evidence="5">
    <location>
        <begin position="143"/>
        <end position="162"/>
    </location>
</feature>
<dbReference type="InterPro" id="IPR011701">
    <property type="entry name" value="MFS"/>
</dbReference>
<dbReference type="PANTHER" id="PTHR23502:SF60">
    <property type="entry name" value="MAJOR FACILITATOR SUPERFAMILY (MFS) PROFILE DOMAIN-CONTAINING PROTEIN-RELATED"/>
    <property type="match status" value="1"/>
</dbReference>
<feature type="transmembrane region" description="Helical" evidence="5">
    <location>
        <begin position="351"/>
        <end position="368"/>
    </location>
</feature>
<feature type="transmembrane region" description="Helical" evidence="5">
    <location>
        <begin position="226"/>
        <end position="248"/>
    </location>
</feature>
<dbReference type="Pfam" id="PF07690">
    <property type="entry name" value="MFS_1"/>
    <property type="match status" value="1"/>
</dbReference>
<feature type="transmembrane region" description="Helical" evidence="5">
    <location>
        <begin position="305"/>
        <end position="331"/>
    </location>
</feature>
<dbReference type="EMBL" id="JAZHXJ010000256">
    <property type="protein sequence ID" value="KAL1866817.1"/>
    <property type="molecule type" value="Genomic_DNA"/>
</dbReference>
<evidence type="ECO:0000256" key="3">
    <source>
        <dbReference type="ARBA" id="ARBA00022989"/>
    </source>
</evidence>
<feature type="domain" description="Major facilitator superfamily (MFS) profile" evidence="6">
    <location>
        <begin position="73"/>
        <end position="501"/>
    </location>
</feature>
<feature type="transmembrane region" description="Helical" evidence="5">
    <location>
        <begin position="441"/>
        <end position="461"/>
    </location>
</feature>
<reference evidence="7 8" key="1">
    <citation type="journal article" date="2024" name="Commun. Biol.">
        <title>Comparative genomic analysis of thermophilic fungi reveals convergent evolutionary adaptations and gene losses.</title>
        <authorList>
            <person name="Steindorff A.S."/>
            <person name="Aguilar-Pontes M.V."/>
            <person name="Robinson A.J."/>
            <person name="Andreopoulos B."/>
            <person name="LaButti K."/>
            <person name="Kuo A."/>
            <person name="Mondo S."/>
            <person name="Riley R."/>
            <person name="Otillar R."/>
            <person name="Haridas S."/>
            <person name="Lipzen A."/>
            <person name="Grimwood J."/>
            <person name="Schmutz J."/>
            <person name="Clum A."/>
            <person name="Reid I.D."/>
            <person name="Moisan M.C."/>
            <person name="Butler G."/>
            <person name="Nguyen T.T.M."/>
            <person name="Dewar K."/>
            <person name="Conant G."/>
            <person name="Drula E."/>
            <person name="Henrissat B."/>
            <person name="Hansel C."/>
            <person name="Singer S."/>
            <person name="Hutchinson M.I."/>
            <person name="de Vries R.P."/>
            <person name="Natvig D.O."/>
            <person name="Powell A.J."/>
            <person name="Tsang A."/>
            <person name="Grigoriev I.V."/>
        </authorList>
    </citation>
    <scope>NUCLEOTIDE SEQUENCE [LARGE SCALE GENOMIC DNA]</scope>
    <source>
        <strain evidence="7 8">ATCC 24622</strain>
    </source>
</reference>
<keyword evidence="3 5" id="KW-1133">Transmembrane helix</keyword>
<feature type="transmembrane region" description="Helical" evidence="5">
    <location>
        <begin position="71"/>
        <end position="91"/>
    </location>
</feature>
<dbReference type="InterPro" id="IPR020846">
    <property type="entry name" value="MFS_dom"/>
</dbReference>
<keyword evidence="4 5" id="KW-0472">Membrane</keyword>
<dbReference type="PROSITE" id="PS50850">
    <property type="entry name" value="MFS"/>
    <property type="match status" value="1"/>
</dbReference>
<feature type="transmembrane region" description="Helical" evidence="5">
    <location>
        <begin position="199"/>
        <end position="220"/>
    </location>
</feature>
<evidence type="ECO:0000313" key="8">
    <source>
        <dbReference type="Proteomes" id="UP001586593"/>
    </source>
</evidence>
<dbReference type="InterPro" id="IPR036259">
    <property type="entry name" value="MFS_trans_sf"/>
</dbReference>
<organism evidence="7 8">
    <name type="scientific">Phialemonium thermophilum</name>
    <dbReference type="NCBI Taxonomy" id="223376"/>
    <lineage>
        <taxon>Eukaryota</taxon>
        <taxon>Fungi</taxon>
        <taxon>Dikarya</taxon>
        <taxon>Ascomycota</taxon>
        <taxon>Pezizomycotina</taxon>
        <taxon>Sordariomycetes</taxon>
        <taxon>Sordariomycetidae</taxon>
        <taxon>Cephalothecales</taxon>
        <taxon>Cephalothecaceae</taxon>
        <taxon>Phialemonium</taxon>
    </lineage>
</organism>
<accession>A0ABR3WTL3</accession>
<comment type="caution">
    <text evidence="7">The sequence shown here is derived from an EMBL/GenBank/DDBJ whole genome shotgun (WGS) entry which is preliminary data.</text>
</comment>